<keyword evidence="1" id="KW-0732">Signal</keyword>
<feature type="signal peptide" evidence="1">
    <location>
        <begin position="1"/>
        <end position="27"/>
    </location>
</feature>
<accession>A0ABD0KSX6</accession>
<comment type="caution">
    <text evidence="2">The sequence shown here is derived from an EMBL/GenBank/DDBJ whole genome shotgun (WGS) entry which is preliminary data.</text>
</comment>
<name>A0ABD0KSX6_9CAEN</name>
<protein>
    <submittedName>
        <fullName evidence="2">Uncharacterized protein</fullName>
    </submittedName>
</protein>
<feature type="chain" id="PRO_5044878925" evidence="1">
    <location>
        <begin position="28"/>
        <end position="224"/>
    </location>
</feature>
<gene>
    <name evidence="2" type="ORF">BaRGS_00018485</name>
</gene>
<proteinExistence type="predicted"/>
<keyword evidence="3" id="KW-1185">Reference proteome</keyword>
<reference evidence="2 3" key="1">
    <citation type="journal article" date="2023" name="Sci. Data">
        <title>Genome assembly of the Korean intertidal mud-creeper Batillaria attramentaria.</title>
        <authorList>
            <person name="Patra A.K."/>
            <person name="Ho P.T."/>
            <person name="Jun S."/>
            <person name="Lee S.J."/>
            <person name="Kim Y."/>
            <person name="Won Y.J."/>
        </authorList>
    </citation>
    <scope>NUCLEOTIDE SEQUENCE [LARGE SCALE GENOMIC DNA]</scope>
    <source>
        <strain evidence="2">Wonlab-2016</strain>
    </source>
</reference>
<sequence length="224" mass="23690">MMAGRSGTKLEAVALVCTVAFVGSAYSSAIGTEPQFSVNPSRRQKSSIMADKRSACLGNVRLATFLTLLTVFVASEASAGLRTRSFLGFHDILEVECTEDGLDSGFDVLSMSLFVGRTDRVLASLNLKTGTCLTSDRFSSCQLGTSDSGKTSLRTLVADLPEGGARSIGCNVTCFVPGGRVKTITWFTSVAAISRNEKCGHVTIGNNAPKIPMFAQVGNENEQV</sequence>
<evidence type="ECO:0000256" key="1">
    <source>
        <dbReference type="SAM" id="SignalP"/>
    </source>
</evidence>
<organism evidence="2 3">
    <name type="scientific">Batillaria attramentaria</name>
    <dbReference type="NCBI Taxonomy" id="370345"/>
    <lineage>
        <taxon>Eukaryota</taxon>
        <taxon>Metazoa</taxon>
        <taxon>Spiralia</taxon>
        <taxon>Lophotrochozoa</taxon>
        <taxon>Mollusca</taxon>
        <taxon>Gastropoda</taxon>
        <taxon>Caenogastropoda</taxon>
        <taxon>Sorbeoconcha</taxon>
        <taxon>Cerithioidea</taxon>
        <taxon>Batillariidae</taxon>
        <taxon>Batillaria</taxon>
    </lineage>
</organism>
<evidence type="ECO:0000313" key="3">
    <source>
        <dbReference type="Proteomes" id="UP001519460"/>
    </source>
</evidence>
<evidence type="ECO:0000313" key="2">
    <source>
        <dbReference type="EMBL" id="KAK7490324.1"/>
    </source>
</evidence>
<dbReference type="Proteomes" id="UP001519460">
    <property type="component" value="Unassembled WGS sequence"/>
</dbReference>
<dbReference type="AlphaFoldDB" id="A0ABD0KSX6"/>
<dbReference type="EMBL" id="JACVVK020000128">
    <property type="protein sequence ID" value="KAK7490324.1"/>
    <property type="molecule type" value="Genomic_DNA"/>
</dbReference>